<proteinExistence type="predicted"/>
<dbReference type="InterPro" id="IPR027417">
    <property type="entry name" value="P-loop_NTPase"/>
</dbReference>
<gene>
    <name evidence="1" type="ORF">DSCOOX_37430</name>
</gene>
<name>A0A5K8ACW5_9BACT</name>
<reference evidence="1 2" key="1">
    <citation type="submission" date="2019-11" db="EMBL/GenBank/DDBJ databases">
        <title>Comparative genomics of hydrocarbon-degrading Desulfosarcina strains.</title>
        <authorList>
            <person name="Watanabe M."/>
            <person name="Kojima H."/>
            <person name="Fukui M."/>
        </authorList>
    </citation>
    <scope>NUCLEOTIDE SEQUENCE [LARGE SCALE GENOMIC DNA]</scope>
    <source>
        <strain evidence="2">oXyS1</strain>
    </source>
</reference>
<sequence>MTNASSIRDRAKTFYNALDLDRPINFGVRDLVENSLDSSVYVEHIHGTGQRDPVQELAAHIDFSASAGAYLFTGNRGTGKTTELLRLAKILHDFGCEVFYADLSEYLTLTQRIEITDFLIAILGAFSEKVETRIGKAPGSQGFFERVWSFLKTDVRFDEIAIPAGALELKASLHHNPSFKSELQRKTRGLVEKLVKQARDFVGEAVQTIRRERATPDKKIVLIVDSVERLHGVGDSKDVNEVFKSAETLFASHAEKLRFTGLNTVYTVPPYLSALAGGLGAYYAGGRIYSLPSVHIYRCCPGVGQRPEPYPDGLKKMPAIVERRYPDWQAFFSAEQLNRLAESSGGDLRDFFRMLRLVIARSPGQQQLPVPDAFLVDAEDAVRNDMLPIAEDDLKWLEKIMARHKPELPNRDALPNFARLQQGKYVLQYQNGEDWYDVHPLLHKEVTPIDQGRD</sequence>
<keyword evidence="2" id="KW-1185">Reference proteome</keyword>
<dbReference type="RefSeq" id="WP_162459002.1">
    <property type="nucleotide sequence ID" value="NZ_AP021879.1"/>
</dbReference>
<evidence type="ECO:0000313" key="2">
    <source>
        <dbReference type="Proteomes" id="UP000422108"/>
    </source>
</evidence>
<dbReference type="SUPFAM" id="SSF52540">
    <property type="entry name" value="P-loop containing nucleoside triphosphate hydrolases"/>
    <property type="match status" value="1"/>
</dbReference>
<dbReference type="AlphaFoldDB" id="A0A5K8ACW5"/>
<dbReference type="EMBL" id="AP021879">
    <property type="protein sequence ID" value="BBO90563.1"/>
    <property type="molecule type" value="Genomic_DNA"/>
</dbReference>
<dbReference type="Gene3D" id="3.40.50.300">
    <property type="entry name" value="P-loop containing nucleotide triphosphate hydrolases"/>
    <property type="match status" value="1"/>
</dbReference>
<organism evidence="1 2">
    <name type="scientific">Desulfosarcina ovata subsp. ovata</name>
    <dbReference type="NCBI Taxonomy" id="2752305"/>
    <lineage>
        <taxon>Bacteria</taxon>
        <taxon>Pseudomonadati</taxon>
        <taxon>Thermodesulfobacteriota</taxon>
        <taxon>Desulfobacteria</taxon>
        <taxon>Desulfobacterales</taxon>
        <taxon>Desulfosarcinaceae</taxon>
        <taxon>Desulfosarcina</taxon>
    </lineage>
</organism>
<evidence type="ECO:0000313" key="1">
    <source>
        <dbReference type="EMBL" id="BBO90563.1"/>
    </source>
</evidence>
<protein>
    <submittedName>
        <fullName evidence="1">Uncharacterized protein</fullName>
    </submittedName>
</protein>
<accession>A0A5K8ACW5</accession>
<dbReference type="Proteomes" id="UP000422108">
    <property type="component" value="Chromosome"/>
</dbReference>